<sequence length="132" mass="13566">MDANDFLLIGVGGGLGSLLRWQLGRVIDRLLGTAFKFSTLTINLSGALVIAYLSTLLAIGWEHRYGTVVTSLLLTGLLGGYTTFSTMQLDAVQTSRANGHALAVVYLVCSVGGGLLAAAAGVALARSQGVGP</sequence>
<comment type="subcellular location">
    <subcellularLocation>
        <location evidence="1 14">Cell membrane</location>
        <topology evidence="1 14">Multi-pass membrane protein</topology>
    </subcellularLocation>
</comment>
<feature type="transmembrane region" description="Helical" evidence="14">
    <location>
        <begin position="65"/>
        <end position="84"/>
    </location>
</feature>
<dbReference type="PANTHER" id="PTHR28259">
    <property type="entry name" value="FLUORIDE EXPORT PROTEIN 1-RELATED"/>
    <property type="match status" value="1"/>
</dbReference>
<feature type="binding site" evidence="14">
    <location>
        <position position="79"/>
    </location>
    <ligand>
        <name>Na(+)</name>
        <dbReference type="ChEBI" id="CHEBI:29101"/>
        <note>structural</note>
    </ligand>
</feature>
<evidence type="ECO:0000256" key="10">
    <source>
        <dbReference type="ARBA" id="ARBA00023136"/>
    </source>
</evidence>
<evidence type="ECO:0000256" key="2">
    <source>
        <dbReference type="ARBA" id="ARBA00022448"/>
    </source>
</evidence>
<evidence type="ECO:0000313" key="16">
    <source>
        <dbReference type="Proteomes" id="UP001223743"/>
    </source>
</evidence>
<evidence type="ECO:0000256" key="12">
    <source>
        <dbReference type="ARBA" id="ARBA00035120"/>
    </source>
</evidence>
<dbReference type="Pfam" id="PF02537">
    <property type="entry name" value="CRCB"/>
    <property type="match status" value="1"/>
</dbReference>
<reference evidence="15 16" key="1">
    <citation type="submission" date="2023-07" db="EMBL/GenBank/DDBJ databases">
        <title>Genomic Encyclopedia of Type Strains, Phase IV (KMG-IV): sequencing the most valuable type-strain genomes for metagenomic binning, comparative biology and taxonomic classification.</title>
        <authorList>
            <person name="Goeker M."/>
        </authorList>
    </citation>
    <scope>NUCLEOTIDE SEQUENCE [LARGE SCALE GENOMIC DNA]</scope>
    <source>
        <strain evidence="15 16">B1-1</strain>
    </source>
</reference>
<comment type="similarity">
    <text evidence="12 14">Belongs to the fluoride channel Fluc/FEX (TC 1.A.43) family.</text>
</comment>
<keyword evidence="9 14" id="KW-0406">Ion transport</keyword>
<evidence type="ECO:0000256" key="4">
    <source>
        <dbReference type="ARBA" id="ARBA00022519"/>
    </source>
</evidence>
<keyword evidence="4" id="KW-0997">Cell inner membrane</keyword>
<evidence type="ECO:0000256" key="11">
    <source>
        <dbReference type="ARBA" id="ARBA00023303"/>
    </source>
</evidence>
<name>A0ABU0M115_9HYPH</name>
<keyword evidence="3 14" id="KW-1003">Cell membrane</keyword>
<keyword evidence="5 14" id="KW-0812">Transmembrane</keyword>
<protein>
    <recommendedName>
        <fullName evidence="14">Fluoride-specific ion channel FluC</fullName>
    </recommendedName>
</protein>
<evidence type="ECO:0000256" key="7">
    <source>
        <dbReference type="ARBA" id="ARBA00022989"/>
    </source>
</evidence>
<feature type="transmembrane region" description="Helical" evidence="14">
    <location>
        <begin position="104"/>
        <end position="125"/>
    </location>
</feature>
<dbReference type="RefSeq" id="WP_266282000.1">
    <property type="nucleotide sequence ID" value="NZ_JAPKNF010000001.1"/>
</dbReference>
<organism evidence="15 16">
    <name type="scientific">Kaistia geumhonensis</name>
    <dbReference type="NCBI Taxonomy" id="410839"/>
    <lineage>
        <taxon>Bacteria</taxon>
        <taxon>Pseudomonadati</taxon>
        <taxon>Pseudomonadota</taxon>
        <taxon>Alphaproteobacteria</taxon>
        <taxon>Hyphomicrobiales</taxon>
        <taxon>Kaistiaceae</taxon>
        <taxon>Kaistia</taxon>
    </lineage>
</organism>
<keyword evidence="7 14" id="KW-1133">Transmembrane helix</keyword>
<keyword evidence="6 14" id="KW-0479">Metal-binding</keyword>
<evidence type="ECO:0000256" key="6">
    <source>
        <dbReference type="ARBA" id="ARBA00022723"/>
    </source>
</evidence>
<dbReference type="Proteomes" id="UP001223743">
    <property type="component" value="Unassembled WGS sequence"/>
</dbReference>
<comment type="activity regulation">
    <text evidence="14">Na(+) is not transported, but it plays an essential structural role and its presence is essential for fluoride channel function.</text>
</comment>
<evidence type="ECO:0000256" key="3">
    <source>
        <dbReference type="ARBA" id="ARBA00022475"/>
    </source>
</evidence>
<evidence type="ECO:0000256" key="8">
    <source>
        <dbReference type="ARBA" id="ARBA00023053"/>
    </source>
</evidence>
<evidence type="ECO:0000256" key="14">
    <source>
        <dbReference type="HAMAP-Rule" id="MF_00454"/>
    </source>
</evidence>
<evidence type="ECO:0000313" key="15">
    <source>
        <dbReference type="EMBL" id="MDQ0514636.1"/>
    </source>
</evidence>
<comment type="function">
    <text evidence="14">Fluoride-specific ion channel. Important for reducing fluoride concentration in the cell, thus reducing its toxicity.</text>
</comment>
<feature type="transmembrane region" description="Helical" evidence="14">
    <location>
        <begin position="6"/>
        <end position="23"/>
    </location>
</feature>
<evidence type="ECO:0000256" key="13">
    <source>
        <dbReference type="ARBA" id="ARBA00035585"/>
    </source>
</evidence>
<keyword evidence="16" id="KW-1185">Reference proteome</keyword>
<dbReference type="PANTHER" id="PTHR28259:SF18">
    <property type="entry name" value="FLUORIDE-SPECIFIC ION CHANNEL FLUC"/>
    <property type="match status" value="1"/>
</dbReference>
<comment type="catalytic activity">
    <reaction evidence="13">
        <text>fluoride(in) = fluoride(out)</text>
        <dbReference type="Rhea" id="RHEA:76159"/>
        <dbReference type="ChEBI" id="CHEBI:17051"/>
    </reaction>
    <physiologicalReaction direction="left-to-right" evidence="13">
        <dbReference type="Rhea" id="RHEA:76160"/>
    </physiologicalReaction>
</comment>
<keyword evidence="10 14" id="KW-0472">Membrane</keyword>
<feature type="binding site" evidence="14">
    <location>
        <position position="82"/>
    </location>
    <ligand>
        <name>Na(+)</name>
        <dbReference type="ChEBI" id="CHEBI:29101"/>
        <note>structural</note>
    </ligand>
</feature>
<evidence type="ECO:0000256" key="9">
    <source>
        <dbReference type="ARBA" id="ARBA00023065"/>
    </source>
</evidence>
<evidence type="ECO:0000256" key="1">
    <source>
        <dbReference type="ARBA" id="ARBA00004651"/>
    </source>
</evidence>
<dbReference type="HAMAP" id="MF_00454">
    <property type="entry name" value="FluC"/>
    <property type="match status" value="1"/>
</dbReference>
<keyword evidence="8 14" id="KW-0915">Sodium</keyword>
<dbReference type="EMBL" id="JAUSWJ010000001">
    <property type="protein sequence ID" value="MDQ0514636.1"/>
    <property type="molecule type" value="Genomic_DNA"/>
</dbReference>
<accession>A0ABU0M115</accession>
<comment type="caution">
    <text evidence="15">The sequence shown here is derived from an EMBL/GenBank/DDBJ whole genome shotgun (WGS) entry which is preliminary data.</text>
</comment>
<keyword evidence="11 14" id="KW-0407">Ion channel</keyword>
<feature type="transmembrane region" description="Helical" evidence="14">
    <location>
        <begin position="35"/>
        <end position="59"/>
    </location>
</feature>
<gene>
    <name evidence="14" type="primary">fluC</name>
    <name evidence="14" type="synonym">crcB</name>
    <name evidence="15" type="ORF">QO015_000249</name>
</gene>
<proteinExistence type="inferred from homology"/>
<keyword evidence="2 14" id="KW-0813">Transport</keyword>
<evidence type="ECO:0000256" key="5">
    <source>
        <dbReference type="ARBA" id="ARBA00022692"/>
    </source>
</evidence>
<dbReference type="InterPro" id="IPR003691">
    <property type="entry name" value="FluC"/>
</dbReference>